<dbReference type="EMBL" id="AP023287">
    <property type="protein sequence ID" value="BCI51790.1"/>
    <property type="molecule type" value="Genomic_DNA"/>
</dbReference>
<proteinExistence type="predicted"/>
<dbReference type="AlphaFoldDB" id="A0A6S6P537"/>
<gene>
    <name evidence="2" type="ORF">NIIDNTM18_10680</name>
</gene>
<protein>
    <recommendedName>
        <fullName evidence="1">Thiolase C-terminal domain-containing protein</fullName>
    </recommendedName>
</protein>
<accession>A0A6S6P537</accession>
<evidence type="ECO:0000313" key="3">
    <source>
        <dbReference type="Proteomes" id="UP000515734"/>
    </source>
</evidence>
<evidence type="ECO:0000259" key="1">
    <source>
        <dbReference type="Pfam" id="PF22691"/>
    </source>
</evidence>
<dbReference type="PANTHER" id="PTHR42870:SF1">
    <property type="entry name" value="NON-SPECIFIC LIPID-TRANSFER PROTEIN-LIKE 2"/>
    <property type="match status" value="1"/>
</dbReference>
<dbReference type="Pfam" id="PF22691">
    <property type="entry name" value="Thiolase_C_1"/>
    <property type="match status" value="1"/>
</dbReference>
<dbReference type="InterPro" id="IPR002155">
    <property type="entry name" value="Thiolase"/>
</dbReference>
<dbReference type="PIRSF" id="PIRSF000429">
    <property type="entry name" value="Ac-CoA_Ac_transf"/>
    <property type="match status" value="1"/>
</dbReference>
<dbReference type="Proteomes" id="UP000515734">
    <property type="component" value="Chromosome"/>
</dbReference>
<dbReference type="InterPro" id="IPR055140">
    <property type="entry name" value="Thiolase_C_2"/>
</dbReference>
<sequence length="384" mass="40684">MHMGWRKAAITGVGVSRQGKFPGETPNSLAAEAFVAALEDAGLRREDVDGLLTMPGTKSPEGAKHYLALGELLGINPVLTGSLSMGGATAGVLIQQAALAIEAGMANTVVCIFGDTAKTGGSRFNADAGTDSDSWGIWGMFGNAANSAFGATRHMALHNTTSEQLGWIAVTTRKHASLNPNAIMREPITIDDHQNSRMIVDPLHLLDCCIISDGAVAIIVTSAERAKDNASTPVELWGMGQGHTLVKLGTPDWWYLPHQADCISRAYRMAGVGPENIDVAQLYDNFTISVLFWLEHAGFCKPGEAGEFVQGGTRISLGGELPINTAGGNLSESYMQGWLHVVEGVRQIRGECGQRQVDRARLALVTGRGMTLNTASCLILGEAS</sequence>
<organism evidence="2 3">
    <name type="scientific">Mycolicibacterium litorale</name>
    <dbReference type="NCBI Taxonomy" id="758802"/>
    <lineage>
        <taxon>Bacteria</taxon>
        <taxon>Bacillati</taxon>
        <taxon>Actinomycetota</taxon>
        <taxon>Actinomycetes</taxon>
        <taxon>Mycobacteriales</taxon>
        <taxon>Mycobacteriaceae</taxon>
        <taxon>Mycolicibacterium</taxon>
    </lineage>
</organism>
<feature type="domain" description="Thiolase C-terminal" evidence="1">
    <location>
        <begin position="263"/>
        <end position="381"/>
    </location>
</feature>
<dbReference type="Gene3D" id="3.40.47.10">
    <property type="match status" value="1"/>
</dbReference>
<dbReference type="SUPFAM" id="SSF53901">
    <property type="entry name" value="Thiolase-like"/>
    <property type="match status" value="2"/>
</dbReference>
<dbReference type="InterPro" id="IPR016039">
    <property type="entry name" value="Thiolase-like"/>
</dbReference>
<reference evidence="2 3" key="1">
    <citation type="submission" date="2020-07" db="EMBL/GenBank/DDBJ databases">
        <title>Complete genome sequence of Mycolicibacterium litorale like strain isolated from cardiac implantable electronic device infection.</title>
        <authorList>
            <person name="Fukano H."/>
            <person name="Miyama H."/>
            <person name="Hoshino Y."/>
        </authorList>
    </citation>
    <scope>NUCLEOTIDE SEQUENCE [LARGE SCALE GENOMIC DNA]</scope>
    <source>
        <strain evidence="2 3">NIIDNTM18</strain>
    </source>
</reference>
<dbReference type="PANTHER" id="PTHR42870">
    <property type="entry name" value="ACETYL-COA C-ACETYLTRANSFERASE"/>
    <property type="match status" value="1"/>
</dbReference>
<dbReference type="CDD" id="cd00829">
    <property type="entry name" value="SCP-x_thiolase"/>
    <property type="match status" value="1"/>
</dbReference>
<name>A0A6S6P537_9MYCO</name>
<dbReference type="GO" id="GO:0016747">
    <property type="term" value="F:acyltransferase activity, transferring groups other than amino-acyl groups"/>
    <property type="evidence" value="ECO:0007669"/>
    <property type="project" value="InterPro"/>
</dbReference>
<evidence type="ECO:0000313" key="2">
    <source>
        <dbReference type="EMBL" id="BCI51790.1"/>
    </source>
</evidence>